<feature type="signal peptide" evidence="3">
    <location>
        <begin position="1"/>
        <end position="28"/>
    </location>
</feature>
<sequence>MSIVKTLQKSTALLSLLCCLCIVAQAQANDLSKIQKQIKQQEQKIAEQKRQQNKLQSSLKNQETEINMVLNQLQQTEMSLKEIRQSINETNKQIKQLQKQEAIQKAKLSKQLDSIYRANNNPSAVEKLLSDEAKKSERMMKYYEHMNRARLQLINDLKHTQQELEKNKEFILGQQKNEQTQLQEQKKQQQILQKAQDERKSTLNQLTKSLEKNQNKLETLRANERALNDEIKRAEQAAREQEKKEREALAQKQQAEEKKNNKPYKPTAQEKQLMIAGGGLGAAKKQYHYPVSGKILHSFGSSQGGEVRWKGIVIGASAGTPVRAIAGGRVIMANWLSGYGLMVVIEHGQGDLSLYGYNQSVSVKVNSYVSAGQQIATVGTSGGQSRSALYFGITRKGNAVNPTGWLK</sequence>
<evidence type="ECO:0000256" key="3">
    <source>
        <dbReference type="SAM" id="SignalP"/>
    </source>
</evidence>
<dbReference type="InterPro" id="IPR016047">
    <property type="entry name" value="M23ase_b-sheet_dom"/>
</dbReference>
<evidence type="ECO:0000313" key="6">
    <source>
        <dbReference type="Proteomes" id="UP000295763"/>
    </source>
</evidence>
<dbReference type="GO" id="GO:0004222">
    <property type="term" value="F:metalloendopeptidase activity"/>
    <property type="evidence" value="ECO:0007669"/>
    <property type="project" value="TreeGrafter"/>
</dbReference>
<dbReference type="EMBL" id="SLYB01000038">
    <property type="protein sequence ID" value="TCP91160.1"/>
    <property type="molecule type" value="Genomic_DNA"/>
</dbReference>
<feature type="chain" id="PRO_5020964564" evidence="3">
    <location>
        <begin position="29"/>
        <end position="407"/>
    </location>
</feature>
<feature type="compositionally biased region" description="Basic and acidic residues" evidence="2">
    <location>
        <begin position="234"/>
        <end position="260"/>
    </location>
</feature>
<keyword evidence="1" id="KW-0175">Coiled coil</keyword>
<dbReference type="AlphaFoldDB" id="A0A4R2SPJ7"/>
<gene>
    <name evidence="5" type="ORF">EDC44_13821</name>
</gene>
<dbReference type="OrthoDB" id="9784703at2"/>
<dbReference type="PANTHER" id="PTHR21666:SF270">
    <property type="entry name" value="MUREIN HYDROLASE ACTIVATOR ENVC"/>
    <property type="match status" value="1"/>
</dbReference>
<dbReference type="Pfam" id="PF01551">
    <property type="entry name" value="Peptidase_M23"/>
    <property type="match status" value="1"/>
</dbReference>
<dbReference type="CDD" id="cd12797">
    <property type="entry name" value="M23_peptidase"/>
    <property type="match status" value="1"/>
</dbReference>
<dbReference type="SUPFAM" id="SSF51261">
    <property type="entry name" value="Duplicated hybrid motif"/>
    <property type="match status" value="1"/>
</dbReference>
<evidence type="ECO:0000259" key="4">
    <source>
        <dbReference type="Pfam" id="PF01551"/>
    </source>
</evidence>
<keyword evidence="3" id="KW-0732">Signal</keyword>
<feature type="domain" description="M23ase beta-sheet core" evidence="4">
    <location>
        <begin position="309"/>
        <end position="402"/>
    </location>
</feature>
<name>A0A4R2SPJ7_9PAST</name>
<dbReference type="Gene3D" id="6.10.250.3150">
    <property type="match status" value="1"/>
</dbReference>
<dbReference type="FunFam" id="2.70.70.10:FF:000003">
    <property type="entry name" value="Murein hydrolase activator EnvC"/>
    <property type="match status" value="1"/>
</dbReference>
<accession>A0A4R2SPJ7</accession>
<proteinExistence type="predicted"/>
<dbReference type="RefSeq" id="WP_131979298.1">
    <property type="nucleotide sequence ID" value="NZ_SLYB01000038.1"/>
</dbReference>
<reference evidence="5 6" key="1">
    <citation type="submission" date="2019-03" db="EMBL/GenBank/DDBJ databases">
        <title>Genomic Encyclopedia of Type Strains, Phase IV (KMG-IV): sequencing the most valuable type-strain genomes for metagenomic binning, comparative biology and taxonomic classification.</title>
        <authorList>
            <person name="Goeker M."/>
        </authorList>
    </citation>
    <scope>NUCLEOTIDE SEQUENCE [LARGE SCALE GENOMIC DNA]</scope>
    <source>
        <strain evidence="5 6">DSM 28404</strain>
    </source>
</reference>
<dbReference type="NCBIfam" id="NF008644">
    <property type="entry name" value="PRK11637.1"/>
    <property type="match status" value="1"/>
</dbReference>
<dbReference type="Gene3D" id="2.70.70.10">
    <property type="entry name" value="Glucose Permease (Domain IIA)"/>
    <property type="match status" value="1"/>
</dbReference>
<evidence type="ECO:0000313" key="5">
    <source>
        <dbReference type="EMBL" id="TCP91160.1"/>
    </source>
</evidence>
<dbReference type="InterPro" id="IPR050570">
    <property type="entry name" value="Cell_wall_metabolism_enzyme"/>
</dbReference>
<evidence type="ECO:0000256" key="1">
    <source>
        <dbReference type="SAM" id="Coils"/>
    </source>
</evidence>
<protein>
    <submittedName>
        <fullName evidence="5">Septal ring factor EnvC (AmiA/AmiB activator)</fullName>
    </submittedName>
</protein>
<dbReference type="InterPro" id="IPR011055">
    <property type="entry name" value="Dup_hybrid_motif"/>
</dbReference>
<keyword evidence="6" id="KW-1185">Reference proteome</keyword>
<dbReference type="PANTHER" id="PTHR21666">
    <property type="entry name" value="PEPTIDASE-RELATED"/>
    <property type="match status" value="1"/>
</dbReference>
<comment type="caution">
    <text evidence="5">The sequence shown here is derived from an EMBL/GenBank/DDBJ whole genome shotgun (WGS) entry which is preliminary data.</text>
</comment>
<organism evidence="5 6">
    <name type="scientific">Cricetibacter osteomyelitidis</name>
    <dbReference type="NCBI Taxonomy" id="1521931"/>
    <lineage>
        <taxon>Bacteria</taxon>
        <taxon>Pseudomonadati</taxon>
        <taxon>Pseudomonadota</taxon>
        <taxon>Gammaproteobacteria</taxon>
        <taxon>Pasteurellales</taxon>
        <taxon>Pasteurellaceae</taxon>
        <taxon>Cricetibacter</taxon>
    </lineage>
</organism>
<evidence type="ECO:0000256" key="2">
    <source>
        <dbReference type="SAM" id="MobiDB-lite"/>
    </source>
</evidence>
<dbReference type="Proteomes" id="UP000295763">
    <property type="component" value="Unassembled WGS sequence"/>
</dbReference>
<feature type="region of interest" description="Disordered" evidence="2">
    <location>
        <begin position="234"/>
        <end position="266"/>
    </location>
</feature>
<feature type="coiled-coil region" evidence="1">
    <location>
        <begin position="24"/>
        <end position="107"/>
    </location>
</feature>